<sequence length="101" mass="11332">MLPSLGVRGEESGTWPWESQDSDRWLRVRDPRGGSRGSPKIKRVGTRAPGSARCKIGLVGLLRDGSRHPWVVPNVPSPKQVRDSERKFGKNTRNSVRKKTM</sequence>
<comment type="caution">
    <text evidence="2">The sequence shown here is derived from an EMBL/GenBank/DDBJ whole genome shotgun (WGS) entry which is preliminary data.</text>
</comment>
<keyword evidence="3" id="KW-1185">Reference proteome</keyword>
<reference evidence="2 3" key="1">
    <citation type="submission" date="2017-11" db="EMBL/GenBank/DDBJ databases">
        <title>De-novo sequencing of pomegranate (Punica granatum L.) genome.</title>
        <authorList>
            <person name="Akparov Z."/>
            <person name="Amiraslanov A."/>
            <person name="Hajiyeva S."/>
            <person name="Abbasov M."/>
            <person name="Kaur K."/>
            <person name="Hamwieh A."/>
            <person name="Solovyev V."/>
            <person name="Salamov A."/>
            <person name="Braich B."/>
            <person name="Kosarev P."/>
            <person name="Mahmoud A."/>
            <person name="Hajiyev E."/>
            <person name="Babayeva S."/>
            <person name="Izzatullayeva V."/>
            <person name="Mammadov A."/>
            <person name="Mammadov A."/>
            <person name="Sharifova S."/>
            <person name="Ojaghi J."/>
            <person name="Eynullazada K."/>
            <person name="Bayramov B."/>
            <person name="Abdulazimova A."/>
            <person name="Shahmuradov I."/>
        </authorList>
    </citation>
    <scope>NUCLEOTIDE SEQUENCE [LARGE SCALE GENOMIC DNA]</scope>
    <source>
        <strain evidence="3">cv. AG2017</strain>
        <tissue evidence="2">Leaf</tissue>
    </source>
</reference>
<evidence type="ECO:0000313" key="2">
    <source>
        <dbReference type="EMBL" id="PKI69366.1"/>
    </source>
</evidence>
<feature type="region of interest" description="Disordered" evidence="1">
    <location>
        <begin position="1"/>
        <end position="49"/>
    </location>
</feature>
<evidence type="ECO:0000256" key="1">
    <source>
        <dbReference type="SAM" id="MobiDB-lite"/>
    </source>
</evidence>
<name>A0A2I0KNG6_PUNGR</name>
<gene>
    <name evidence="2" type="ORF">CRG98_010248</name>
</gene>
<dbReference type="Proteomes" id="UP000233551">
    <property type="component" value="Unassembled WGS sequence"/>
</dbReference>
<accession>A0A2I0KNG6</accession>
<feature type="compositionally biased region" description="Basic and acidic residues" evidence="1">
    <location>
        <begin position="21"/>
        <end position="33"/>
    </location>
</feature>
<feature type="region of interest" description="Disordered" evidence="1">
    <location>
        <begin position="70"/>
        <end position="101"/>
    </location>
</feature>
<protein>
    <submittedName>
        <fullName evidence="2">Uncharacterized protein</fullName>
    </submittedName>
</protein>
<evidence type="ECO:0000313" key="3">
    <source>
        <dbReference type="Proteomes" id="UP000233551"/>
    </source>
</evidence>
<proteinExistence type="predicted"/>
<dbReference type="AlphaFoldDB" id="A0A2I0KNG6"/>
<organism evidence="2 3">
    <name type="scientific">Punica granatum</name>
    <name type="common">Pomegranate</name>
    <dbReference type="NCBI Taxonomy" id="22663"/>
    <lineage>
        <taxon>Eukaryota</taxon>
        <taxon>Viridiplantae</taxon>
        <taxon>Streptophyta</taxon>
        <taxon>Embryophyta</taxon>
        <taxon>Tracheophyta</taxon>
        <taxon>Spermatophyta</taxon>
        <taxon>Magnoliopsida</taxon>
        <taxon>eudicotyledons</taxon>
        <taxon>Gunneridae</taxon>
        <taxon>Pentapetalae</taxon>
        <taxon>rosids</taxon>
        <taxon>malvids</taxon>
        <taxon>Myrtales</taxon>
        <taxon>Lythraceae</taxon>
        <taxon>Punica</taxon>
    </lineage>
</organism>
<dbReference type="EMBL" id="PGOL01000509">
    <property type="protein sequence ID" value="PKI69366.1"/>
    <property type="molecule type" value="Genomic_DNA"/>
</dbReference>